<evidence type="ECO:0000256" key="3">
    <source>
        <dbReference type="ARBA" id="ARBA00023274"/>
    </source>
</evidence>
<evidence type="ECO:0000256" key="2">
    <source>
        <dbReference type="ARBA" id="ARBA00022980"/>
    </source>
</evidence>
<dbReference type="InterPro" id="IPR000054">
    <property type="entry name" value="Ribosomal_eL31"/>
</dbReference>
<organism evidence="4 5">
    <name type="scientific">Gulo gulo</name>
    <name type="common">Wolverine</name>
    <name type="synonym">Gluton</name>
    <dbReference type="NCBI Taxonomy" id="48420"/>
    <lineage>
        <taxon>Eukaryota</taxon>
        <taxon>Metazoa</taxon>
        <taxon>Chordata</taxon>
        <taxon>Craniata</taxon>
        <taxon>Vertebrata</taxon>
        <taxon>Euteleostomi</taxon>
        <taxon>Mammalia</taxon>
        <taxon>Eutheria</taxon>
        <taxon>Laurasiatheria</taxon>
        <taxon>Carnivora</taxon>
        <taxon>Caniformia</taxon>
        <taxon>Musteloidea</taxon>
        <taxon>Mustelidae</taxon>
        <taxon>Guloninae</taxon>
        <taxon>Gulo</taxon>
    </lineage>
</organism>
<evidence type="ECO:0000313" key="4">
    <source>
        <dbReference type="EMBL" id="VCW67291.1"/>
    </source>
</evidence>
<evidence type="ECO:0000313" key="5">
    <source>
        <dbReference type="Proteomes" id="UP000269945"/>
    </source>
</evidence>
<gene>
    <name evidence="4" type="ORF">BN2614_LOCUS1</name>
</gene>
<comment type="similarity">
    <text evidence="1">Belongs to the eukaryotic ribosomal protein eL31 family.</text>
</comment>
<evidence type="ECO:0000256" key="1">
    <source>
        <dbReference type="ARBA" id="ARBA00010808"/>
    </source>
</evidence>
<dbReference type="GO" id="GO:0005840">
    <property type="term" value="C:ribosome"/>
    <property type="evidence" value="ECO:0007669"/>
    <property type="project" value="UniProtKB-KW"/>
</dbReference>
<dbReference type="SUPFAM" id="SSF54575">
    <property type="entry name" value="Ribosomal protein L31e"/>
    <property type="match status" value="1"/>
</dbReference>
<dbReference type="Gene3D" id="3.10.440.10">
    <property type="match status" value="1"/>
</dbReference>
<protein>
    <submittedName>
        <fullName evidence="4">Uncharacterized protein</fullName>
    </submittedName>
</protein>
<dbReference type="InterPro" id="IPR023621">
    <property type="entry name" value="Ribosomal_eL31_dom_sf"/>
</dbReference>
<dbReference type="GO" id="GO:1990904">
    <property type="term" value="C:ribonucleoprotein complex"/>
    <property type="evidence" value="ECO:0007669"/>
    <property type="project" value="UniProtKB-KW"/>
</dbReference>
<proteinExistence type="inferred from homology"/>
<dbReference type="Proteomes" id="UP000269945">
    <property type="component" value="Unassembled WGS sequence"/>
</dbReference>
<keyword evidence="3" id="KW-0687">Ribonucleoprotein</keyword>
<dbReference type="EMBL" id="CYRY02002576">
    <property type="protein sequence ID" value="VCW67291.1"/>
    <property type="molecule type" value="Genomic_DNA"/>
</dbReference>
<accession>A0A9X9LG72</accession>
<reference evidence="4 5" key="1">
    <citation type="submission" date="2018-10" db="EMBL/GenBank/DDBJ databases">
        <authorList>
            <person name="Ekblom R."/>
            <person name="Jareborg N."/>
        </authorList>
    </citation>
    <scope>NUCLEOTIDE SEQUENCE [LARGE SCALE GENOMIC DNA]</scope>
    <source>
        <tissue evidence="4">Muscle</tissue>
    </source>
</reference>
<dbReference type="Pfam" id="PF01198">
    <property type="entry name" value="Ribosomal_L31e"/>
    <property type="match status" value="1"/>
</dbReference>
<keyword evidence="5" id="KW-1185">Reference proteome</keyword>
<name>A0A9X9LG72_GULGU</name>
<dbReference type="GO" id="GO:0006412">
    <property type="term" value="P:translation"/>
    <property type="evidence" value="ECO:0007669"/>
    <property type="project" value="InterPro"/>
</dbReference>
<keyword evidence="2" id="KW-0689">Ribosomal protein</keyword>
<sequence>TREHSIKVHQCSIHVISFKRYVLQAFIEIWKSAMEEMGIPAVLIDTRLNKENRECPIKEYTVFTCNLPENGMRMKICHTNSKYIRYLCTYHHFQKPSQCG</sequence>
<feature type="non-terminal residue" evidence="4">
    <location>
        <position position="1"/>
    </location>
</feature>
<comment type="caution">
    <text evidence="4">The sequence shown here is derived from an EMBL/GenBank/DDBJ whole genome shotgun (WGS) entry which is preliminary data.</text>
</comment>
<dbReference type="GO" id="GO:0003735">
    <property type="term" value="F:structural constituent of ribosome"/>
    <property type="evidence" value="ECO:0007669"/>
    <property type="project" value="InterPro"/>
</dbReference>
<dbReference type="AlphaFoldDB" id="A0A9X9LG72"/>